<sequence>MINQLSKPTALPTLKLKSYGNPGVNVCLNTPSAESLPKTIPFLPFLVQGAMDPLSIIAASVSFVDIARRIKDSVDKVGQTRQKLHQLVENLVEELAELQKLCQGRLGRLDYADLDSTHSLQKLHSELMNTLEYCLKLAERRPGNKGLSSVRYHFIAWVKDAEMEAHILRLRDRVSSVHRRFTIISSLRVEQTENRLLVASLEHSVILKRLDSAMSQLLIKSHANGAYPASLLDKATRDGIEYQYLHRQVQETIALLRTILPHTFTIEETRGPLSFECRHGQSTPSRTSLMRSTTIEALETLQLLELDPASLALWEGSSHLMGLGLYLEDLRLGDDAVAIYIGITNIYQTLMQRDPGTYLPSAVWGLQRLSHIQFGTREGLDTAKQAVDICRGAAAMLREDYSLYLAHSLSIYSHRLAASRHFDEALAYAVEALAMQRKAPIAQQDPGCFLVCWEASGEENIALTSARTISRPYDTALNDMSSLGIYARILRSLGRWSEALIITTEVIHCLEALVKWDTNMTRYLSHQLIRWHKIHRNLMARTCPPRPPLAVTISKADDPAELDNKDPSGQGGYEAQSAALVRQ</sequence>
<dbReference type="EMBL" id="WQMT02000002">
    <property type="protein sequence ID" value="KAG9226704.1"/>
    <property type="molecule type" value="Genomic_DNA"/>
</dbReference>
<name>A0ACB7JA78_PLECO</name>
<evidence type="ECO:0000313" key="1">
    <source>
        <dbReference type="EMBL" id="KAG9226704.1"/>
    </source>
</evidence>
<reference evidence="1 2" key="1">
    <citation type="journal article" date="2021" name="Appl. Environ. Microbiol.">
        <title>Genetic linkage and physical mapping for an oyster mushroom Pleurotus cornucopiae and QTL analysis for the trait cap color.</title>
        <authorList>
            <person name="Zhang Y."/>
            <person name="Gao W."/>
            <person name="Sonnenberg A."/>
            <person name="Chen Q."/>
            <person name="Zhang J."/>
            <person name="Huang C."/>
        </authorList>
    </citation>
    <scope>NUCLEOTIDE SEQUENCE [LARGE SCALE GENOMIC DNA]</scope>
    <source>
        <strain evidence="1">CCMSSC00406</strain>
    </source>
</reference>
<organism evidence="1 2">
    <name type="scientific">Pleurotus cornucopiae</name>
    <name type="common">Cornucopia mushroom</name>
    <dbReference type="NCBI Taxonomy" id="5321"/>
    <lineage>
        <taxon>Eukaryota</taxon>
        <taxon>Fungi</taxon>
        <taxon>Dikarya</taxon>
        <taxon>Basidiomycota</taxon>
        <taxon>Agaricomycotina</taxon>
        <taxon>Agaricomycetes</taxon>
        <taxon>Agaricomycetidae</taxon>
        <taxon>Agaricales</taxon>
        <taxon>Pleurotineae</taxon>
        <taxon>Pleurotaceae</taxon>
        <taxon>Pleurotus</taxon>
    </lineage>
</organism>
<comment type="caution">
    <text evidence="1">The sequence shown here is derived from an EMBL/GenBank/DDBJ whole genome shotgun (WGS) entry which is preliminary data.</text>
</comment>
<dbReference type="Proteomes" id="UP000824881">
    <property type="component" value="Unassembled WGS sequence"/>
</dbReference>
<proteinExistence type="predicted"/>
<evidence type="ECO:0000313" key="2">
    <source>
        <dbReference type="Proteomes" id="UP000824881"/>
    </source>
</evidence>
<keyword evidence="2" id="KW-1185">Reference proteome</keyword>
<gene>
    <name evidence="1" type="ORF">CCMSSC00406_0006071</name>
</gene>
<protein>
    <submittedName>
        <fullName evidence="1">Uncharacterized protein</fullName>
    </submittedName>
</protein>
<accession>A0ACB7JA78</accession>